<reference evidence="1 2" key="1">
    <citation type="submission" date="2023-07" db="EMBL/GenBank/DDBJ databases">
        <title>Comparative genomics of wheat-associated soil bacteria to identify genetic determinants of phenazine resistance.</title>
        <authorList>
            <person name="Mouncey N."/>
        </authorList>
    </citation>
    <scope>NUCLEOTIDE SEQUENCE [LARGE SCALE GENOMIC DNA]</scope>
    <source>
        <strain evidence="1 2">W4I11</strain>
    </source>
</reference>
<dbReference type="Proteomes" id="UP001237780">
    <property type="component" value="Unassembled WGS sequence"/>
</dbReference>
<organism evidence="1 2">
    <name type="scientific">Phyllobacterium ifriqiyense</name>
    <dbReference type="NCBI Taxonomy" id="314238"/>
    <lineage>
        <taxon>Bacteria</taxon>
        <taxon>Pseudomonadati</taxon>
        <taxon>Pseudomonadota</taxon>
        <taxon>Alphaproteobacteria</taxon>
        <taxon>Hyphomicrobiales</taxon>
        <taxon>Phyllobacteriaceae</taxon>
        <taxon>Phyllobacterium</taxon>
    </lineage>
</organism>
<accession>A0ABU0S4V9</accession>
<sequence>MQKLGQEIICHECKTSHMTVPIEEEDEAPVHCSECGALMCFWRDVVADETPAMKKA</sequence>
<name>A0ABU0S4V9_9HYPH</name>
<dbReference type="RefSeq" id="WP_162802623.1">
    <property type="nucleotide sequence ID" value="NZ_JAUSZT010000002.1"/>
</dbReference>
<protein>
    <submittedName>
        <fullName evidence="1">Uncharacterized protein</fullName>
    </submittedName>
</protein>
<gene>
    <name evidence="1" type="ORF">QFZ34_000955</name>
</gene>
<keyword evidence="2" id="KW-1185">Reference proteome</keyword>
<comment type="caution">
    <text evidence="1">The sequence shown here is derived from an EMBL/GenBank/DDBJ whole genome shotgun (WGS) entry which is preliminary data.</text>
</comment>
<proteinExistence type="predicted"/>
<dbReference type="EMBL" id="JAUSZT010000002">
    <property type="protein sequence ID" value="MDQ0995778.1"/>
    <property type="molecule type" value="Genomic_DNA"/>
</dbReference>
<evidence type="ECO:0000313" key="1">
    <source>
        <dbReference type="EMBL" id="MDQ0995778.1"/>
    </source>
</evidence>
<evidence type="ECO:0000313" key="2">
    <source>
        <dbReference type="Proteomes" id="UP001237780"/>
    </source>
</evidence>